<dbReference type="PANTHER" id="PTHR20861:SF1">
    <property type="entry name" value="HOMOSERINE KINASE"/>
    <property type="match status" value="1"/>
</dbReference>
<dbReference type="SUPFAM" id="SSF55060">
    <property type="entry name" value="GHMP Kinase, C-terminal domain"/>
    <property type="match status" value="1"/>
</dbReference>
<dbReference type="EMBL" id="JBHMAH010000013">
    <property type="protein sequence ID" value="MFB9860684.1"/>
    <property type="molecule type" value="Genomic_DNA"/>
</dbReference>
<comment type="catalytic activity">
    <reaction evidence="11 13">
        <text>L-homoserine + ATP = O-phospho-L-homoserine + ADP + H(+)</text>
        <dbReference type="Rhea" id="RHEA:13985"/>
        <dbReference type="ChEBI" id="CHEBI:15378"/>
        <dbReference type="ChEBI" id="CHEBI:30616"/>
        <dbReference type="ChEBI" id="CHEBI:57476"/>
        <dbReference type="ChEBI" id="CHEBI:57590"/>
        <dbReference type="ChEBI" id="CHEBI:456216"/>
        <dbReference type="EC" id="2.7.1.39"/>
    </reaction>
</comment>
<organism evidence="16 17">
    <name type="scientific">Salinicoccus siamensis</name>
    <dbReference type="NCBI Taxonomy" id="381830"/>
    <lineage>
        <taxon>Bacteria</taxon>
        <taxon>Bacillati</taxon>
        <taxon>Bacillota</taxon>
        <taxon>Bacilli</taxon>
        <taxon>Bacillales</taxon>
        <taxon>Staphylococcaceae</taxon>
        <taxon>Salinicoccus</taxon>
    </lineage>
</organism>
<evidence type="ECO:0000259" key="15">
    <source>
        <dbReference type="Pfam" id="PF08544"/>
    </source>
</evidence>
<evidence type="ECO:0000259" key="14">
    <source>
        <dbReference type="Pfam" id="PF00288"/>
    </source>
</evidence>
<keyword evidence="9 13" id="KW-0418">Kinase</keyword>
<gene>
    <name evidence="13 16" type="primary">thrB</name>
    <name evidence="16" type="ORF">ACFFLE_06115</name>
</gene>
<sequence length="290" mass="31724">MHRFKVPATSANLGPGFDSVGLALEKYLHIEAMEDSGFNIIFEDDFLDVLPDDETNLVISTARDIARKYGCRLPGLEVRMGSDIPLSHGLGSSASAIVAGIELADRFCGLSLTVYDKVLLGSEIEGHPDNIGPAVTGGLFVGYYDGELFYHVMDIEGLSAVISVPPYEMNTKEARRALPETYSRQDAVRQNALNNVLLLSIMNNDYKAMRQLMTQDRYHEPYRRQLIAEYDAVRQAAEQAGAIATTISGAGPTLLTLCKSSEAAAVLEQLDSVRGCHHEKVDICRKIPGM</sequence>
<dbReference type="InterPro" id="IPR036554">
    <property type="entry name" value="GHMP_kinase_C_sf"/>
</dbReference>
<dbReference type="Pfam" id="PF08544">
    <property type="entry name" value="GHMP_kinases_C"/>
    <property type="match status" value="1"/>
</dbReference>
<dbReference type="PROSITE" id="PS00627">
    <property type="entry name" value="GHMP_KINASES_ATP"/>
    <property type="match status" value="1"/>
</dbReference>
<evidence type="ECO:0000313" key="17">
    <source>
        <dbReference type="Proteomes" id="UP001589740"/>
    </source>
</evidence>
<evidence type="ECO:0000256" key="10">
    <source>
        <dbReference type="ARBA" id="ARBA00022840"/>
    </source>
</evidence>
<name>A0ABV5Z3J0_9STAP</name>
<feature type="domain" description="GHMP kinase N-terminal" evidence="14">
    <location>
        <begin position="56"/>
        <end position="138"/>
    </location>
</feature>
<feature type="domain" description="GHMP kinase C-terminal" evidence="15">
    <location>
        <begin position="201"/>
        <end position="271"/>
    </location>
</feature>
<proteinExistence type="inferred from homology"/>
<keyword evidence="5 13" id="KW-0028">Amino-acid biosynthesis</keyword>
<keyword evidence="6 13" id="KW-0808">Transferase</keyword>
<dbReference type="Gene3D" id="3.30.230.10">
    <property type="match status" value="1"/>
</dbReference>
<keyword evidence="8 13" id="KW-0547">Nucleotide-binding</keyword>
<dbReference type="Pfam" id="PF00288">
    <property type="entry name" value="GHMP_kinases_N"/>
    <property type="match status" value="1"/>
</dbReference>
<keyword evidence="17" id="KW-1185">Reference proteome</keyword>
<dbReference type="PIRSF" id="PIRSF000676">
    <property type="entry name" value="Homoser_kin"/>
    <property type="match status" value="1"/>
</dbReference>
<evidence type="ECO:0000256" key="11">
    <source>
        <dbReference type="ARBA" id="ARBA00049375"/>
    </source>
</evidence>
<dbReference type="PRINTS" id="PR00958">
    <property type="entry name" value="HOMSERKINASE"/>
</dbReference>
<evidence type="ECO:0000256" key="2">
    <source>
        <dbReference type="ARBA" id="ARBA00007370"/>
    </source>
</evidence>
<evidence type="ECO:0000256" key="6">
    <source>
        <dbReference type="ARBA" id="ARBA00022679"/>
    </source>
</evidence>
<comment type="similarity">
    <text evidence="2 13">Belongs to the GHMP kinase family. Homoserine kinase subfamily.</text>
</comment>
<comment type="subcellular location">
    <subcellularLocation>
        <location evidence="13">Cytoplasm</location>
    </subcellularLocation>
</comment>
<dbReference type="SUPFAM" id="SSF54211">
    <property type="entry name" value="Ribosomal protein S5 domain 2-like"/>
    <property type="match status" value="1"/>
</dbReference>
<evidence type="ECO:0000256" key="4">
    <source>
        <dbReference type="ARBA" id="ARBA00017858"/>
    </source>
</evidence>
<dbReference type="InterPro" id="IPR020568">
    <property type="entry name" value="Ribosomal_Su5_D2-typ_SF"/>
</dbReference>
<evidence type="ECO:0000256" key="8">
    <source>
        <dbReference type="ARBA" id="ARBA00022741"/>
    </source>
</evidence>
<evidence type="ECO:0000256" key="5">
    <source>
        <dbReference type="ARBA" id="ARBA00022605"/>
    </source>
</evidence>
<accession>A0ABV5Z3J0</accession>
<evidence type="ECO:0000256" key="13">
    <source>
        <dbReference type="HAMAP-Rule" id="MF_00384"/>
    </source>
</evidence>
<dbReference type="NCBIfam" id="TIGR00191">
    <property type="entry name" value="thrB"/>
    <property type="match status" value="1"/>
</dbReference>
<keyword evidence="7 13" id="KW-0791">Threonine biosynthesis</keyword>
<evidence type="ECO:0000256" key="7">
    <source>
        <dbReference type="ARBA" id="ARBA00022697"/>
    </source>
</evidence>
<evidence type="ECO:0000256" key="12">
    <source>
        <dbReference type="ARBA" id="ARBA00049954"/>
    </source>
</evidence>
<comment type="function">
    <text evidence="12 13">Catalyzes the ATP-dependent phosphorylation of L-homoserine to L-homoserine phosphate.</text>
</comment>
<dbReference type="Proteomes" id="UP001589740">
    <property type="component" value="Unassembled WGS sequence"/>
</dbReference>
<evidence type="ECO:0000256" key="1">
    <source>
        <dbReference type="ARBA" id="ARBA00005015"/>
    </source>
</evidence>
<dbReference type="InterPro" id="IPR006204">
    <property type="entry name" value="GHMP_kinase_N_dom"/>
</dbReference>
<feature type="binding site" evidence="13">
    <location>
        <begin position="85"/>
        <end position="95"/>
    </location>
    <ligand>
        <name>ATP</name>
        <dbReference type="ChEBI" id="CHEBI:30616"/>
    </ligand>
</feature>
<protein>
    <recommendedName>
        <fullName evidence="4 13">Homoserine kinase</fullName>
        <shortName evidence="13">HK</shortName>
        <shortName evidence="13">HSK</shortName>
        <ecNumber evidence="3 13">2.7.1.39</ecNumber>
    </recommendedName>
</protein>
<dbReference type="InterPro" id="IPR006203">
    <property type="entry name" value="GHMP_knse_ATP-bd_CS"/>
</dbReference>
<comment type="pathway">
    <text evidence="1 13">Amino-acid biosynthesis; L-threonine biosynthesis; L-threonine from L-aspartate: step 4/5.</text>
</comment>
<evidence type="ECO:0000256" key="3">
    <source>
        <dbReference type="ARBA" id="ARBA00012078"/>
    </source>
</evidence>
<comment type="caution">
    <text evidence="16">The sequence shown here is derived from an EMBL/GenBank/DDBJ whole genome shotgun (WGS) entry which is preliminary data.</text>
</comment>
<dbReference type="InterPro" id="IPR013750">
    <property type="entry name" value="GHMP_kinase_C_dom"/>
</dbReference>
<dbReference type="Gene3D" id="3.30.70.890">
    <property type="entry name" value="GHMP kinase, C-terminal domain"/>
    <property type="match status" value="1"/>
</dbReference>
<evidence type="ECO:0000313" key="16">
    <source>
        <dbReference type="EMBL" id="MFB9860684.1"/>
    </source>
</evidence>
<dbReference type="PANTHER" id="PTHR20861">
    <property type="entry name" value="HOMOSERINE/4-DIPHOSPHOCYTIDYL-2-C-METHYL-D-ERYTHRITOL KINASE"/>
    <property type="match status" value="1"/>
</dbReference>
<keyword evidence="13" id="KW-0963">Cytoplasm</keyword>
<dbReference type="GO" id="GO:0004413">
    <property type="term" value="F:homoserine kinase activity"/>
    <property type="evidence" value="ECO:0007669"/>
    <property type="project" value="UniProtKB-EC"/>
</dbReference>
<keyword evidence="10 13" id="KW-0067">ATP-binding</keyword>
<dbReference type="InterPro" id="IPR000870">
    <property type="entry name" value="Homoserine_kinase"/>
</dbReference>
<dbReference type="HAMAP" id="MF_00384">
    <property type="entry name" value="Homoser_kinase"/>
    <property type="match status" value="1"/>
</dbReference>
<dbReference type="InterPro" id="IPR014721">
    <property type="entry name" value="Ribsml_uS5_D2-typ_fold_subgr"/>
</dbReference>
<evidence type="ECO:0000256" key="9">
    <source>
        <dbReference type="ARBA" id="ARBA00022777"/>
    </source>
</evidence>
<dbReference type="EC" id="2.7.1.39" evidence="3 13"/>
<reference evidence="16 17" key="1">
    <citation type="submission" date="2024-09" db="EMBL/GenBank/DDBJ databases">
        <authorList>
            <person name="Sun Q."/>
            <person name="Mori K."/>
        </authorList>
    </citation>
    <scope>NUCLEOTIDE SEQUENCE [LARGE SCALE GENOMIC DNA]</scope>
    <source>
        <strain evidence="16 17">JCM 12822</strain>
    </source>
</reference>